<accession>A0ABV6F479</accession>
<dbReference type="InterPro" id="IPR003807">
    <property type="entry name" value="DUF202"/>
</dbReference>
<evidence type="ECO:0000256" key="3">
    <source>
        <dbReference type="ARBA" id="ARBA00022989"/>
    </source>
</evidence>
<evidence type="ECO:0000259" key="6">
    <source>
        <dbReference type="Pfam" id="PF02656"/>
    </source>
</evidence>
<organism evidence="7 8">
    <name type="scientific">Citricoccus parietis</name>
    <dbReference type="NCBI Taxonomy" id="592307"/>
    <lineage>
        <taxon>Bacteria</taxon>
        <taxon>Bacillati</taxon>
        <taxon>Actinomycetota</taxon>
        <taxon>Actinomycetes</taxon>
        <taxon>Micrococcales</taxon>
        <taxon>Micrococcaceae</taxon>
        <taxon>Citricoccus</taxon>
    </lineage>
</organism>
<feature type="transmembrane region" description="Helical" evidence="5">
    <location>
        <begin position="37"/>
        <end position="58"/>
    </location>
</feature>
<dbReference type="Pfam" id="PF02656">
    <property type="entry name" value="DUF202"/>
    <property type="match status" value="1"/>
</dbReference>
<dbReference type="RefSeq" id="WP_378040932.1">
    <property type="nucleotide sequence ID" value="NZ_JBHLWH010000021.1"/>
</dbReference>
<evidence type="ECO:0000256" key="2">
    <source>
        <dbReference type="ARBA" id="ARBA00022692"/>
    </source>
</evidence>
<gene>
    <name evidence="7" type="ORF">ACFFIO_07305</name>
</gene>
<evidence type="ECO:0000313" key="7">
    <source>
        <dbReference type="EMBL" id="MFC0248304.1"/>
    </source>
</evidence>
<comment type="caution">
    <text evidence="7">The sequence shown here is derived from an EMBL/GenBank/DDBJ whole genome shotgun (WGS) entry which is preliminary data.</text>
</comment>
<keyword evidence="4 5" id="KW-0472">Membrane</keyword>
<reference evidence="7 8" key="1">
    <citation type="submission" date="2024-09" db="EMBL/GenBank/DDBJ databases">
        <authorList>
            <person name="Sun Q."/>
            <person name="Mori K."/>
        </authorList>
    </citation>
    <scope>NUCLEOTIDE SEQUENCE [LARGE SCALE GENOMIC DNA]</scope>
    <source>
        <strain evidence="7 8">CCM 7609</strain>
    </source>
</reference>
<evidence type="ECO:0000256" key="4">
    <source>
        <dbReference type="ARBA" id="ARBA00023136"/>
    </source>
</evidence>
<feature type="domain" description="DUF202" evidence="6">
    <location>
        <begin position="4"/>
        <end position="65"/>
    </location>
</feature>
<evidence type="ECO:0000256" key="5">
    <source>
        <dbReference type="SAM" id="Phobius"/>
    </source>
</evidence>
<evidence type="ECO:0000256" key="1">
    <source>
        <dbReference type="ARBA" id="ARBA00004127"/>
    </source>
</evidence>
<proteinExistence type="predicted"/>
<comment type="subcellular location">
    <subcellularLocation>
        <location evidence="1">Endomembrane system</location>
        <topology evidence="1">Multi-pass membrane protein</topology>
    </subcellularLocation>
</comment>
<feature type="transmembrane region" description="Helical" evidence="5">
    <location>
        <begin position="79"/>
        <end position="102"/>
    </location>
</feature>
<keyword evidence="8" id="KW-1185">Reference proteome</keyword>
<name>A0ABV6F479_9MICC</name>
<keyword evidence="3 5" id="KW-1133">Transmembrane helix</keyword>
<dbReference type="EMBL" id="JBHLWH010000021">
    <property type="protein sequence ID" value="MFC0248304.1"/>
    <property type="molecule type" value="Genomic_DNA"/>
</dbReference>
<evidence type="ECO:0000313" key="8">
    <source>
        <dbReference type="Proteomes" id="UP001589766"/>
    </source>
</evidence>
<sequence length="103" mass="11421">MHQDPGLQPERTVMSWDRTLLALFVAAAMFLRWYGTVGWAALAPGALCGGAALTIHLTQRRRYRLQSEGIAREQVEADVYAVLWLMLLVAALSVLGLLAIWVL</sequence>
<keyword evidence="2 5" id="KW-0812">Transmembrane</keyword>
<protein>
    <submittedName>
        <fullName evidence="7">DUF202 domain-containing protein</fullName>
    </submittedName>
</protein>
<dbReference type="Proteomes" id="UP001589766">
    <property type="component" value="Unassembled WGS sequence"/>
</dbReference>